<keyword evidence="1" id="KW-0175">Coiled coil</keyword>
<sequence length="691" mass="78012">MTKANNQEALTEALAALMTQLASSNELHRQLMEENRALRDAASAAEPPRATAGGTRVPHNVRLMSDLSRRIQKYSYSIGEPDSFKRWLSRHEPIFEEDGSELSEREKTRLLLGSLEETTFHRFVDSQRDVEDIYDVTFKETVAALTKIFGAQRSLMVQRQACFHISRSSGNWEDPLEYTNHIGQVVAGAKLATMTADEWSVFLFFRGLDAPGDAAAKIYLMQFTEMAERKGETITLSQIHDEWMQYKGYVYVRERNTNLIGMSWLSQSPLMRKAMDVMVNQIEIPSAGMARLKDNPTVRSGNCQQNTKRTRITPSKPCPDTKKPWAQIYVDFAGPIDGFWFLVVEDSKTKYAEVKLTRKASAAATVDLIEEIFATHGYPDWIVSDNGTQLSSHLFKKMCESHGITHKTTATYCPRSNGAAERFVDILKRGIAKIKGSASINQRVLNNFLINYRNTPHAALNGATPAECHFSRKIRTTRSSPRFPDFSSFSCNHPELDVINSGRSPRVVGQGVFGSSPAAHDTSRSDGFGRVNRGNQKMECRSELNEHQSPNSRTFLERKEEVSSPCKQQLESEVQQDVSRVQPAPNLSQSLRRSQRNRRAPVRYDPCLELQSHSEDRAPKRGSAPYSDRAAARSRGLHIASNCRLAPSQGRTKDNFVKGEGVGKARGRPRWYQRGHLHVEVEQPIELYYYI</sequence>
<dbReference type="GO" id="GO:0003676">
    <property type="term" value="F:nucleic acid binding"/>
    <property type="evidence" value="ECO:0007669"/>
    <property type="project" value="InterPro"/>
</dbReference>
<dbReference type="PROSITE" id="PS50994">
    <property type="entry name" value="INTEGRASE"/>
    <property type="match status" value="1"/>
</dbReference>
<feature type="compositionally biased region" description="Polar residues" evidence="2">
    <location>
        <begin position="565"/>
        <end position="579"/>
    </location>
</feature>
<dbReference type="Gene3D" id="3.30.420.10">
    <property type="entry name" value="Ribonuclease H-like superfamily/Ribonuclease H"/>
    <property type="match status" value="1"/>
</dbReference>
<dbReference type="Proteomes" id="UP000005237">
    <property type="component" value="Unassembled WGS sequence"/>
</dbReference>
<organism evidence="4 5">
    <name type="scientific">Caenorhabditis japonica</name>
    <dbReference type="NCBI Taxonomy" id="281687"/>
    <lineage>
        <taxon>Eukaryota</taxon>
        <taxon>Metazoa</taxon>
        <taxon>Ecdysozoa</taxon>
        <taxon>Nematoda</taxon>
        <taxon>Chromadorea</taxon>
        <taxon>Rhabditida</taxon>
        <taxon>Rhabditina</taxon>
        <taxon>Rhabditomorpha</taxon>
        <taxon>Rhabditoidea</taxon>
        <taxon>Rhabditidae</taxon>
        <taxon>Peloderinae</taxon>
        <taxon>Caenorhabditis</taxon>
    </lineage>
</organism>
<evidence type="ECO:0000259" key="3">
    <source>
        <dbReference type="PROSITE" id="PS50994"/>
    </source>
</evidence>
<dbReference type="PANTHER" id="PTHR36943">
    <property type="entry name" value="CCHC-TYPE DOMAIN-CONTAINING PROTEIN"/>
    <property type="match status" value="1"/>
</dbReference>
<feature type="region of interest" description="Disordered" evidence="2">
    <location>
        <begin position="508"/>
        <end position="633"/>
    </location>
</feature>
<dbReference type="InterPro" id="IPR036397">
    <property type="entry name" value="RNaseH_sf"/>
</dbReference>
<dbReference type="InterPro" id="IPR001584">
    <property type="entry name" value="Integrase_cat-core"/>
</dbReference>
<accession>A0A8R1IB29</accession>
<feature type="domain" description="Integrase catalytic" evidence="3">
    <location>
        <begin position="320"/>
        <end position="473"/>
    </location>
</feature>
<evidence type="ECO:0000256" key="1">
    <source>
        <dbReference type="SAM" id="Coils"/>
    </source>
</evidence>
<evidence type="ECO:0000256" key="2">
    <source>
        <dbReference type="SAM" id="MobiDB-lite"/>
    </source>
</evidence>
<dbReference type="GO" id="GO:0015074">
    <property type="term" value="P:DNA integration"/>
    <property type="evidence" value="ECO:0007669"/>
    <property type="project" value="InterPro"/>
</dbReference>
<dbReference type="PANTHER" id="PTHR36943:SF1">
    <property type="entry name" value="CCHC-TYPE DOMAIN-CONTAINING PROTEIN"/>
    <property type="match status" value="1"/>
</dbReference>
<reference evidence="4" key="2">
    <citation type="submission" date="2022-06" db="UniProtKB">
        <authorList>
            <consortium name="EnsemblMetazoa"/>
        </authorList>
    </citation>
    <scope>IDENTIFICATION</scope>
    <source>
        <strain evidence="4">DF5081</strain>
    </source>
</reference>
<feature type="coiled-coil region" evidence="1">
    <location>
        <begin position="14"/>
        <end position="41"/>
    </location>
</feature>
<reference evidence="5" key="1">
    <citation type="submission" date="2010-08" db="EMBL/GenBank/DDBJ databases">
        <authorList>
            <consortium name="Caenorhabditis japonica Sequencing Consortium"/>
            <person name="Wilson R.K."/>
        </authorList>
    </citation>
    <scope>NUCLEOTIDE SEQUENCE [LARGE SCALE GENOMIC DNA]</scope>
    <source>
        <strain evidence="5">DF5081</strain>
    </source>
</reference>
<name>A0A8R1IB29_CAEJA</name>
<keyword evidence="5" id="KW-1185">Reference proteome</keyword>
<dbReference type="SUPFAM" id="SSF53098">
    <property type="entry name" value="Ribonuclease H-like"/>
    <property type="match status" value="1"/>
</dbReference>
<evidence type="ECO:0000313" key="5">
    <source>
        <dbReference type="Proteomes" id="UP000005237"/>
    </source>
</evidence>
<dbReference type="InterPro" id="IPR055510">
    <property type="entry name" value="DUF7083"/>
</dbReference>
<feature type="compositionally biased region" description="Basic and acidic residues" evidence="2">
    <location>
        <begin position="536"/>
        <end position="546"/>
    </location>
</feature>
<dbReference type="EnsemblMetazoa" id="CJA20492.1">
    <property type="protein sequence ID" value="CJA20492.1"/>
    <property type="gene ID" value="WBGene00176064"/>
</dbReference>
<proteinExistence type="predicted"/>
<evidence type="ECO:0000313" key="4">
    <source>
        <dbReference type="EnsemblMetazoa" id="CJA20492.1"/>
    </source>
</evidence>
<dbReference type="InterPro" id="IPR012337">
    <property type="entry name" value="RNaseH-like_sf"/>
</dbReference>
<dbReference type="Pfam" id="PF23309">
    <property type="entry name" value="DUF7083"/>
    <property type="match status" value="1"/>
</dbReference>
<dbReference type="AlphaFoldDB" id="A0A8R1IB29"/>
<dbReference type="Pfam" id="PF00665">
    <property type="entry name" value="rve"/>
    <property type="match status" value="1"/>
</dbReference>
<protein>
    <submittedName>
        <fullName evidence="4">Integrase catalytic domain-containing protein</fullName>
    </submittedName>
</protein>